<dbReference type="PANTHER" id="PTHR43112">
    <property type="entry name" value="FERREDOXIN"/>
    <property type="match status" value="1"/>
</dbReference>
<dbReference type="InterPro" id="IPR012675">
    <property type="entry name" value="Beta-grasp_dom_sf"/>
</dbReference>
<evidence type="ECO:0000256" key="3">
    <source>
        <dbReference type="ARBA" id="ARBA00022714"/>
    </source>
</evidence>
<evidence type="ECO:0000256" key="1">
    <source>
        <dbReference type="ARBA" id="ARBA00007874"/>
    </source>
</evidence>
<evidence type="ECO:0000256" key="7">
    <source>
        <dbReference type="ARBA" id="ARBA00023014"/>
    </source>
</evidence>
<keyword evidence="6 8" id="KW-0408">Iron</keyword>
<dbReference type="NCBIfam" id="TIGR02008">
    <property type="entry name" value="fdx_plant"/>
    <property type="match status" value="1"/>
</dbReference>
<evidence type="ECO:0000313" key="10">
    <source>
        <dbReference type="EMBL" id="GBG63815.1"/>
    </source>
</evidence>
<dbReference type="InterPro" id="IPR036010">
    <property type="entry name" value="2Fe-2S_ferredoxin-like_sf"/>
</dbReference>
<comment type="cofactor">
    <cofactor evidence="8">
        <name>[2Fe-2S] cluster</name>
        <dbReference type="ChEBI" id="CHEBI:190135"/>
    </cofactor>
    <text evidence="8">Binds 1 [2Fe-2S] cluster.</text>
</comment>
<comment type="subcellular location">
    <subcellularLocation>
        <location evidence="8">Plastid</location>
        <location evidence="8">Chloroplast</location>
    </subcellularLocation>
</comment>
<dbReference type="Pfam" id="PF00111">
    <property type="entry name" value="Fer2"/>
    <property type="match status" value="1"/>
</dbReference>
<comment type="function">
    <text evidence="8">Ferredoxins are iron-sulfur proteins that transfer electrons in a wide variety of metabolic reactions.</text>
</comment>
<dbReference type="GO" id="GO:0009055">
    <property type="term" value="F:electron transfer activity"/>
    <property type="evidence" value="ECO:0007669"/>
    <property type="project" value="InterPro"/>
</dbReference>
<feature type="domain" description="2Fe-2S ferredoxin-type" evidence="9">
    <location>
        <begin position="141"/>
        <end position="232"/>
    </location>
</feature>
<dbReference type="PANTHER" id="PTHR43112:SF3">
    <property type="entry name" value="FERREDOXIN-2, CHLOROPLASTIC"/>
    <property type="match status" value="1"/>
</dbReference>
<comment type="similarity">
    <text evidence="1 8">Belongs to the 2Fe2S plant-type ferredoxin family.</text>
</comment>
<keyword evidence="2 8" id="KW-0813">Transport</keyword>
<evidence type="ECO:0000256" key="6">
    <source>
        <dbReference type="ARBA" id="ARBA00023004"/>
    </source>
</evidence>
<keyword evidence="8" id="KW-0934">Plastid</keyword>
<dbReference type="GO" id="GO:0046872">
    <property type="term" value="F:metal ion binding"/>
    <property type="evidence" value="ECO:0007669"/>
    <property type="project" value="UniProtKB-KW"/>
</dbReference>
<dbReference type="Proteomes" id="UP000265515">
    <property type="component" value="Unassembled WGS sequence"/>
</dbReference>
<dbReference type="GO" id="GO:0009507">
    <property type="term" value="C:chloroplast"/>
    <property type="evidence" value="ECO:0007669"/>
    <property type="project" value="UniProtKB-SubCell"/>
</dbReference>
<dbReference type="CDD" id="cd00207">
    <property type="entry name" value="fer2"/>
    <property type="match status" value="1"/>
</dbReference>
<dbReference type="GO" id="GO:0051537">
    <property type="term" value="F:2 iron, 2 sulfur cluster binding"/>
    <property type="evidence" value="ECO:0007669"/>
    <property type="project" value="UniProtKB-KW"/>
</dbReference>
<dbReference type="STRING" id="69332.A0A388K1B1"/>
<dbReference type="SUPFAM" id="SSF54292">
    <property type="entry name" value="2Fe-2S ferredoxin-like"/>
    <property type="match status" value="1"/>
</dbReference>
<keyword evidence="7 8" id="KW-0411">Iron-sulfur</keyword>
<dbReference type="AlphaFoldDB" id="A0A388K1B1"/>
<dbReference type="EMBL" id="BFEA01000043">
    <property type="protein sequence ID" value="GBG63815.1"/>
    <property type="molecule type" value="Genomic_DNA"/>
</dbReference>
<dbReference type="InterPro" id="IPR010241">
    <property type="entry name" value="Fd_pln"/>
</dbReference>
<keyword evidence="11" id="KW-1185">Reference proteome</keyword>
<keyword evidence="3 8" id="KW-0001">2Fe-2S</keyword>
<proteinExistence type="inferred from homology"/>
<keyword evidence="4 8" id="KW-0479">Metal-binding</keyword>
<evidence type="ECO:0000256" key="5">
    <source>
        <dbReference type="ARBA" id="ARBA00022982"/>
    </source>
</evidence>
<evidence type="ECO:0000313" key="11">
    <source>
        <dbReference type="Proteomes" id="UP000265515"/>
    </source>
</evidence>
<dbReference type="FunFam" id="3.10.20.30:FF:000014">
    <property type="entry name" value="Ferredoxin"/>
    <property type="match status" value="1"/>
</dbReference>
<comment type="caution">
    <text evidence="10">The sequence shown here is derived from an EMBL/GenBank/DDBJ whole genome shotgun (WGS) entry which is preliminary data.</text>
</comment>
<dbReference type="Gramene" id="GBG63815">
    <property type="protein sequence ID" value="GBG63815"/>
    <property type="gene ID" value="CBR_g39599"/>
</dbReference>
<name>A0A388K1B1_CHABU</name>
<keyword evidence="8" id="KW-0150">Chloroplast</keyword>
<evidence type="ECO:0000256" key="2">
    <source>
        <dbReference type="ARBA" id="ARBA00022448"/>
    </source>
</evidence>
<evidence type="ECO:0000259" key="9">
    <source>
        <dbReference type="PROSITE" id="PS51085"/>
    </source>
</evidence>
<accession>A0A388K1B1</accession>
<dbReference type="OrthoDB" id="1885901at2759"/>
<evidence type="ECO:0000256" key="4">
    <source>
        <dbReference type="ARBA" id="ARBA00022723"/>
    </source>
</evidence>
<dbReference type="InterPro" id="IPR006058">
    <property type="entry name" value="2Fe2S_fd_BS"/>
</dbReference>
<gene>
    <name evidence="10" type="ORF">CBR_g39599</name>
</gene>
<sequence>MEVMEAMAAVPSWCVGNAAGARGQEFNTPEKCLGKSLSTARTSVSPPSPSVGGTRFPPFSLSRASSPTLFPRFCLARASSLSTMSSCFPPTTESKNWRCPVLARRRMYGSVGSSGLGLGRVCTWKSFGLRAADVSGGATCYQVTFKIPDGETTTIEVEEDEFILDKAEEMGLDLPYSCRAGSCSTCAAVLESGSVDQSNQSFLDDEQIEKGFVLICQAYPKSDIVLTTHKEEELY</sequence>
<keyword evidence="5 8" id="KW-0249">Electron transport</keyword>
<reference evidence="10 11" key="1">
    <citation type="journal article" date="2018" name="Cell">
        <title>The Chara Genome: Secondary Complexity and Implications for Plant Terrestrialization.</title>
        <authorList>
            <person name="Nishiyama T."/>
            <person name="Sakayama H."/>
            <person name="Vries J.D."/>
            <person name="Buschmann H."/>
            <person name="Saint-Marcoux D."/>
            <person name="Ullrich K.K."/>
            <person name="Haas F.B."/>
            <person name="Vanderstraeten L."/>
            <person name="Becker D."/>
            <person name="Lang D."/>
            <person name="Vosolsobe S."/>
            <person name="Rombauts S."/>
            <person name="Wilhelmsson P.K.I."/>
            <person name="Janitza P."/>
            <person name="Kern R."/>
            <person name="Heyl A."/>
            <person name="Rumpler F."/>
            <person name="Villalobos L.I.A.C."/>
            <person name="Clay J.M."/>
            <person name="Skokan R."/>
            <person name="Toyoda A."/>
            <person name="Suzuki Y."/>
            <person name="Kagoshima H."/>
            <person name="Schijlen E."/>
            <person name="Tajeshwar N."/>
            <person name="Catarino B."/>
            <person name="Hetherington A.J."/>
            <person name="Saltykova A."/>
            <person name="Bonnot C."/>
            <person name="Breuninger H."/>
            <person name="Symeonidi A."/>
            <person name="Radhakrishnan G.V."/>
            <person name="Van Nieuwerburgh F."/>
            <person name="Deforce D."/>
            <person name="Chang C."/>
            <person name="Karol K.G."/>
            <person name="Hedrich R."/>
            <person name="Ulvskov P."/>
            <person name="Glockner G."/>
            <person name="Delwiche C.F."/>
            <person name="Petrasek J."/>
            <person name="Van de Peer Y."/>
            <person name="Friml J."/>
            <person name="Beilby M."/>
            <person name="Dolan L."/>
            <person name="Kohara Y."/>
            <person name="Sugano S."/>
            <person name="Fujiyama A."/>
            <person name="Delaux P.-M."/>
            <person name="Quint M."/>
            <person name="TheiBen G."/>
            <person name="Hagemann M."/>
            <person name="Harholt J."/>
            <person name="Dunand C."/>
            <person name="Zachgo S."/>
            <person name="Langdale J."/>
            <person name="Maumus F."/>
            <person name="Straeten D.V.D."/>
            <person name="Gould S.B."/>
            <person name="Rensing S.A."/>
        </authorList>
    </citation>
    <scope>NUCLEOTIDE SEQUENCE [LARGE SCALE GENOMIC DNA]</scope>
    <source>
        <strain evidence="10 11">S276</strain>
    </source>
</reference>
<organism evidence="10 11">
    <name type="scientific">Chara braunii</name>
    <name type="common">Braun's stonewort</name>
    <dbReference type="NCBI Taxonomy" id="69332"/>
    <lineage>
        <taxon>Eukaryota</taxon>
        <taxon>Viridiplantae</taxon>
        <taxon>Streptophyta</taxon>
        <taxon>Charophyceae</taxon>
        <taxon>Charales</taxon>
        <taxon>Characeae</taxon>
        <taxon>Chara</taxon>
    </lineage>
</organism>
<dbReference type="PROSITE" id="PS51085">
    <property type="entry name" value="2FE2S_FER_2"/>
    <property type="match status" value="1"/>
</dbReference>
<dbReference type="Gene3D" id="3.10.20.30">
    <property type="match status" value="1"/>
</dbReference>
<dbReference type="PROSITE" id="PS00197">
    <property type="entry name" value="2FE2S_FER_1"/>
    <property type="match status" value="1"/>
</dbReference>
<dbReference type="InterPro" id="IPR001041">
    <property type="entry name" value="2Fe-2S_ferredoxin-type"/>
</dbReference>
<protein>
    <recommendedName>
        <fullName evidence="8">Ferredoxin</fullName>
    </recommendedName>
</protein>
<evidence type="ECO:0000256" key="8">
    <source>
        <dbReference type="RuleBase" id="RU364001"/>
    </source>
</evidence>
<dbReference type="GO" id="GO:0022900">
    <property type="term" value="P:electron transport chain"/>
    <property type="evidence" value="ECO:0007669"/>
    <property type="project" value="InterPro"/>
</dbReference>